<dbReference type="InParanoid" id="F0V8W8"/>
<dbReference type="PROSITE" id="PS51257">
    <property type="entry name" value="PROKAR_LIPOPROTEIN"/>
    <property type="match status" value="1"/>
</dbReference>
<evidence type="ECO:0000256" key="1">
    <source>
        <dbReference type="SAM" id="MobiDB-lite"/>
    </source>
</evidence>
<name>F0V8W8_NEOCL</name>
<evidence type="ECO:0000313" key="3">
    <source>
        <dbReference type="EMBL" id="CBZ50159.1"/>
    </source>
</evidence>
<protein>
    <recommendedName>
        <fullName evidence="6">Transmembrane protein</fullName>
    </recommendedName>
</protein>
<feature type="region of interest" description="Disordered" evidence="1">
    <location>
        <begin position="109"/>
        <end position="135"/>
    </location>
</feature>
<dbReference type="Proteomes" id="UP000007494">
    <property type="component" value="Chromosome II"/>
</dbReference>
<feature type="signal peptide" evidence="2">
    <location>
        <begin position="1"/>
        <end position="21"/>
    </location>
</feature>
<reference evidence="3" key="1">
    <citation type="submission" date="2011-02" db="EMBL/GenBank/DDBJ databases">
        <authorList>
            <person name="Aslett M."/>
        </authorList>
    </citation>
    <scope>NUCLEOTIDE SEQUENCE</scope>
    <source>
        <strain evidence="3">Liverpool</strain>
    </source>
</reference>
<evidence type="ECO:0000313" key="5">
    <source>
        <dbReference type="Proteomes" id="UP000007494"/>
    </source>
</evidence>
<organism evidence="3 5">
    <name type="scientific">Neospora caninum (strain Liverpool)</name>
    <dbReference type="NCBI Taxonomy" id="572307"/>
    <lineage>
        <taxon>Eukaryota</taxon>
        <taxon>Sar</taxon>
        <taxon>Alveolata</taxon>
        <taxon>Apicomplexa</taxon>
        <taxon>Conoidasida</taxon>
        <taxon>Coccidia</taxon>
        <taxon>Eucoccidiorida</taxon>
        <taxon>Eimeriorina</taxon>
        <taxon>Sarcocystidae</taxon>
        <taxon>Neospora</taxon>
    </lineage>
</organism>
<keyword evidence="2" id="KW-0732">Signal</keyword>
<sequence length="211" mass="23520">MSRLHSSMTLMFIILVTGTVACEWAFAARYFSDAQDTTESALDTGNRRDVDTTPLYLSKRPDKKPFLAGLRNRALELIRLRTNQHTGEMDRTSLPGELWSAVQSMVPPRNRTPGQTWHQNRNAPQTAASPVAPSSQTDLLKKMLGSRHNNADDPARQNEVDKLIANVLRYCRSHYRPGEACPQLAALSHFGLPLGVASSRGPPRRGEQLFL</sequence>
<dbReference type="AlphaFoldDB" id="F0V8W8"/>
<dbReference type="GeneID" id="13446217"/>
<accession>F0V8W8</accession>
<evidence type="ECO:0008006" key="6">
    <source>
        <dbReference type="Google" id="ProtNLM"/>
    </source>
</evidence>
<dbReference type="eggNOG" id="ENOG502R0ID">
    <property type="taxonomic scope" value="Eukaryota"/>
</dbReference>
<dbReference type="EMBL" id="FR823382">
    <property type="protein sequence ID" value="CBZ50159.1"/>
    <property type="molecule type" value="Genomic_DNA"/>
</dbReference>
<reference evidence="5" key="3">
    <citation type="journal article" date="2012" name="PLoS Pathog.">
        <title>Comparative genomics of the apicomplexan parasites Toxoplasma gondii and Neospora caninum: Coccidia differing in host range and transmission strategy.</title>
        <authorList>
            <person name="Reid A.J."/>
            <person name="Vermont S.J."/>
            <person name="Cotton J.A."/>
            <person name="Harris D."/>
            <person name="Hill-Cawthorne G.A."/>
            <person name="Konen-Waisman S."/>
            <person name="Latham S.M."/>
            <person name="Mourier T."/>
            <person name="Norton R."/>
            <person name="Quail M.A."/>
            <person name="Sanders M."/>
            <person name="Shanmugam D."/>
            <person name="Sohal A."/>
            <person name="Wasmuth J.D."/>
            <person name="Brunk B."/>
            <person name="Grigg M.E."/>
            <person name="Howard J.C."/>
            <person name="Parkinson J."/>
            <person name="Roos D.S."/>
            <person name="Trees A.J."/>
            <person name="Berriman M."/>
            <person name="Pain A."/>
            <person name="Wastling J.M."/>
        </authorList>
    </citation>
    <scope>NUCLEOTIDE SEQUENCE [LARGE SCALE GENOMIC DNA]</scope>
    <source>
        <strain evidence="5">Liverpool</strain>
    </source>
</reference>
<dbReference type="OrthoDB" id="330016at2759"/>
<dbReference type="RefSeq" id="XP_003880194.1">
    <property type="nucleotide sequence ID" value="XM_003880145.1"/>
</dbReference>
<feature type="compositionally biased region" description="Polar residues" evidence="1">
    <location>
        <begin position="112"/>
        <end position="135"/>
    </location>
</feature>
<reference evidence="4" key="4">
    <citation type="journal article" date="2015" name="PLoS ONE">
        <title>Comprehensive Evaluation of Toxoplasma gondii VEG and Neospora caninum LIV Genomes with Tachyzoite Stage Transcriptome and Proteome Defines Novel Transcript Features.</title>
        <authorList>
            <person name="Ramaprasad A."/>
            <person name="Mourier T."/>
            <person name="Naeem R."/>
            <person name="Malas T.B."/>
            <person name="Moussa E."/>
            <person name="Panigrahi A."/>
            <person name="Vermont S.J."/>
            <person name="Otto T.D."/>
            <person name="Wastling J."/>
            <person name="Pain A."/>
        </authorList>
    </citation>
    <scope>NUCLEOTIDE SEQUENCE</scope>
    <source>
        <strain evidence="4">Liverpool</strain>
    </source>
</reference>
<evidence type="ECO:0000256" key="2">
    <source>
        <dbReference type="SAM" id="SignalP"/>
    </source>
</evidence>
<dbReference type="VEuPathDB" id="ToxoDB:NCLIV_006350"/>
<proteinExistence type="predicted"/>
<feature type="chain" id="PRO_5007654958" description="Transmembrane protein" evidence="2">
    <location>
        <begin position="22"/>
        <end position="211"/>
    </location>
</feature>
<gene>
    <name evidence="4" type="ORF">BN1204_006350</name>
    <name evidence="3" type="ORF">NCLIV_006350</name>
</gene>
<dbReference type="OMA" id="ANILRYC"/>
<dbReference type="EMBL" id="LN714476">
    <property type="protein sequence ID" value="CEL64754.1"/>
    <property type="molecule type" value="Genomic_DNA"/>
</dbReference>
<reference evidence="3" key="2">
    <citation type="submission" date="2011-03" db="EMBL/GenBank/DDBJ databases">
        <title>Comparative genomics and transcriptomics of Neospora caninum and Toxoplasma gondii.</title>
        <authorList>
            <person name="Reid A.J."/>
            <person name="Sohal A."/>
            <person name="Harris D."/>
            <person name="Quail M."/>
            <person name="Sanders M."/>
            <person name="Berriman M."/>
            <person name="Wastling J.M."/>
            <person name="Pain A."/>
        </authorList>
    </citation>
    <scope>NUCLEOTIDE SEQUENCE</scope>
    <source>
        <strain evidence="3">Liverpool</strain>
    </source>
</reference>
<keyword evidence="5" id="KW-1185">Reference proteome</keyword>
<evidence type="ECO:0000313" key="4">
    <source>
        <dbReference type="EMBL" id="CEL64754.1"/>
    </source>
</evidence>